<sequence length="399" mass="45208">MTMGVLDDGKPDRRHVSAKTETEVITKVRDLEKARDAGNVKRPGKPWTLEKWLAHWLDNIAAPNVRQNTIAGYRVAVRVHLIPGLGKHRLDKLTAEHIEKLYRKMQDNGSAPATAHQVHRTLRTALNQAVRRGYLPRNPVLLATAPQLDDEEIEPYSIEEAQRLLAKAAEDRNGTRWAFALALGLRQGEALGLQWDDVDLDKGEIRIRRSRLRPTYGHGCGDTCGKKAGYCPQRHQTNADTDKTKSRAGRRRVGLPAELVRLLREHKTTQDEERRTACQLWEEGGWVFATPTGRPINPRYDYDEWKRLLVAAELRDGRLHDARHTAATVLLLLNVQQRVVLDTMGWSTDQTGRYQHVTDPLRKITAQRIGNAMWKPKKKDKKERKTDSEGGSDGAQNAA</sequence>
<proteinExistence type="predicted"/>
<dbReference type="InterPro" id="IPR010998">
    <property type="entry name" value="Integrase_recombinase_N"/>
</dbReference>
<keyword evidence="1" id="KW-0229">DNA integration</keyword>
<dbReference type="PANTHER" id="PTHR30349:SF91">
    <property type="entry name" value="INTA PROTEIN"/>
    <property type="match status" value="1"/>
</dbReference>
<accession>A0A8J7GXI9</accession>
<dbReference type="Gene3D" id="1.10.443.10">
    <property type="entry name" value="Intergrase catalytic core"/>
    <property type="match status" value="1"/>
</dbReference>
<name>A0A8J7GXI9_9ACTN</name>
<evidence type="ECO:0000256" key="5">
    <source>
        <dbReference type="SAM" id="MobiDB-lite"/>
    </source>
</evidence>
<dbReference type="InterPro" id="IPR011010">
    <property type="entry name" value="DNA_brk_join_enz"/>
</dbReference>
<dbReference type="EMBL" id="JADOUF010000001">
    <property type="protein sequence ID" value="MBG6139861.1"/>
    <property type="molecule type" value="Genomic_DNA"/>
</dbReference>
<organism evidence="8 9">
    <name type="scientific">Longispora fulva</name>
    <dbReference type="NCBI Taxonomy" id="619741"/>
    <lineage>
        <taxon>Bacteria</taxon>
        <taxon>Bacillati</taxon>
        <taxon>Actinomycetota</taxon>
        <taxon>Actinomycetes</taxon>
        <taxon>Micromonosporales</taxon>
        <taxon>Micromonosporaceae</taxon>
        <taxon>Longispora</taxon>
    </lineage>
</organism>
<dbReference type="Pfam" id="PF14659">
    <property type="entry name" value="Phage_int_SAM_3"/>
    <property type="match status" value="1"/>
</dbReference>
<gene>
    <name evidence="8" type="ORF">IW245_006055</name>
</gene>
<dbReference type="GO" id="GO:0006310">
    <property type="term" value="P:DNA recombination"/>
    <property type="evidence" value="ECO:0007669"/>
    <property type="project" value="UniProtKB-KW"/>
</dbReference>
<dbReference type="Pfam" id="PF00589">
    <property type="entry name" value="Phage_integrase"/>
    <property type="match status" value="1"/>
</dbReference>
<dbReference type="Gene3D" id="1.10.150.130">
    <property type="match status" value="1"/>
</dbReference>
<evidence type="ECO:0000313" key="9">
    <source>
        <dbReference type="Proteomes" id="UP000622552"/>
    </source>
</evidence>
<feature type="domain" description="Tyr recombinase" evidence="6">
    <location>
        <begin position="151"/>
        <end position="368"/>
    </location>
</feature>
<dbReference type="CDD" id="cd01189">
    <property type="entry name" value="INT_ICEBs1_C_like"/>
    <property type="match status" value="1"/>
</dbReference>
<keyword evidence="9" id="KW-1185">Reference proteome</keyword>
<dbReference type="PROSITE" id="PS51900">
    <property type="entry name" value="CB"/>
    <property type="match status" value="1"/>
</dbReference>
<evidence type="ECO:0000256" key="2">
    <source>
        <dbReference type="ARBA" id="ARBA00023125"/>
    </source>
</evidence>
<dbReference type="PROSITE" id="PS51898">
    <property type="entry name" value="TYR_RECOMBINASE"/>
    <property type="match status" value="1"/>
</dbReference>
<dbReference type="GO" id="GO:0015074">
    <property type="term" value="P:DNA integration"/>
    <property type="evidence" value="ECO:0007669"/>
    <property type="project" value="UniProtKB-KW"/>
</dbReference>
<dbReference type="AlphaFoldDB" id="A0A8J7GXI9"/>
<evidence type="ECO:0000259" key="7">
    <source>
        <dbReference type="PROSITE" id="PS51900"/>
    </source>
</evidence>
<dbReference type="InterPro" id="IPR004107">
    <property type="entry name" value="Integrase_SAM-like_N"/>
</dbReference>
<reference evidence="8" key="1">
    <citation type="submission" date="2020-11" db="EMBL/GenBank/DDBJ databases">
        <title>Sequencing the genomes of 1000 actinobacteria strains.</title>
        <authorList>
            <person name="Klenk H.-P."/>
        </authorList>
    </citation>
    <scope>NUCLEOTIDE SEQUENCE</scope>
    <source>
        <strain evidence="8">DSM 45356</strain>
    </source>
</reference>
<dbReference type="GO" id="GO:0003677">
    <property type="term" value="F:DNA binding"/>
    <property type="evidence" value="ECO:0007669"/>
    <property type="project" value="UniProtKB-UniRule"/>
</dbReference>
<dbReference type="SUPFAM" id="SSF56349">
    <property type="entry name" value="DNA breaking-rejoining enzymes"/>
    <property type="match status" value="1"/>
</dbReference>
<evidence type="ECO:0000256" key="1">
    <source>
        <dbReference type="ARBA" id="ARBA00022908"/>
    </source>
</evidence>
<dbReference type="Proteomes" id="UP000622552">
    <property type="component" value="Unassembled WGS sequence"/>
</dbReference>
<dbReference type="InterPro" id="IPR050090">
    <property type="entry name" value="Tyrosine_recombinase_XerCD"/>
</dbReference>
<evidence type="ECO:0000259" key="6">
    <source>
        <dbReference type="PROSITE" id="PS51898"/>
    </source>
</evidence>
<keyword evidence="2 4" id="KW-0238">DNA-binding</keyword>
<feature type="domain" description="Core-binding (CB)" evidence="7">
    <location>
        <begin position="47"/>
        <end position="130"/>
    </location>
</feature>
<comment type="caution">
    <text evidence="8">The sequence shown here is derived from an EMBL/GenBank/DDBJ whole genome shotgun (WGS) entry which is preliminary data.</text>
</comment>
<evidence type="ECO:0000256" key="4">
    <source>
        <dbReference type="PROSITE-ProRule" id="PRU01248"/>
    </source>
</evidence>
<dbReference type="PANTHER" id="PTHR30349">
    <property type="entry name" value="PHAGE INTEGRASE-RELATED"/>
    <property type="match status" value="1"/>
</dbReference>
<protein>
    <submittedName>
        <fullName evidence="8">Integrase</fullName>
    </submittedName>
</protein>
<dbReference type="InterPro" id="IPR044068">
    <property type="entry name" value="CB"/>
</dbReference>
<evidence type="ECO:0000313" key="8">
    <source>
        <dbReference type="EMBL" id="MBG6139861.1"/>
    </source>
</evidence>
<feature type="region of interest" description="Disordered" evidence="5">
    <location>
        <begin position="368"/>
        <end position="399"/>
    </location>
</feature>
<keyword evidence="3" id="KW-0233">DNA recombination</keyword>
<dbReference type="InterPro" id="IPR013762">
    <property type="entry name" value="Integrase-like_cat_sf"/>
</dbReference>
<evidence type="ECO:0000256" key="3">
    <source>
        <dbReference type="ARBA" id="ARBA00023172"/>
    </source>
</evidence>
<dbReference type="InterPro" id="IPR002104">
    <property type="entry name" value="Integrase_catalytic"/>
</dbReference>